<reference evidence="5" key="2">
    <citation type="submission" date="2025-08" db="UniProtKB">
        <authorList>
            <consortium name="Ensembl"/>
        </authorList>
    </citation>
    <scope>IDENTIFICATION</scope>
    <source>
        <strain evidence="5">Brown Norway</strain>
    </source>
</reference>
<evidence type="ECO:0000313" key="7">
    <source>
        <dbReference type="RGD" id="150343356"/>
    </source>
</evidence>
<keyword evidence="6" id="KW-1185">Reference proteome</keyword>
<evidence type="ECO:0000313" key="6">
    <source>
        <dbReference type="Proteomes" id="UP000002494"/>
    </source>
</evidence>
<dbReference type="InterPro" id="IPR017920">
    <property type="entry name" value="COMM"/>
</dbReference>
<name>A0A8I6AD65_RAT</name>
<reference evidence="5" key="3">
    <citation type="submission" date="2025-09" db="UniProtKB">
        <authorList>
            <consortium name="Ensembl"/>
        </authorList>
    </citation>
    <scope>IDENTIFICATION</scope>
    <source>
        <strain evidence="5">Brown Norway</strain>
    </source>
</reference>
<reference evidence="5" key="1">
    <citation type="submission" date="2024-01" db="EMBL/GenBank/DDBJ databases">
        <title>GRCr8: a new rat reference genome assembly contstructed from accurate long reads and long range scaffolding.</title>
        <authorList>
            <person name="Doris P.A."/>
            <person name="Kalbfleisch T."/>
            <person name="Li K."/>
            <person name="Howe K."/>
            <person name="Wood J."/>
        </authorList>
    </citation>
    <scope>NUCLEOTIDE SEQUENCE [LARGE SCALE GENOMIC DNA]</scope>
    <source>
        <strain evidence="5">Brown Norway</strain>
    </source>
</reference>
<keyword evidence="1" id="KW-0833">Ubl conjugation pathway</keyword>
<proteinExistence type="predicted"/>
<organism evidence="5 6">
    <name type="scientific">Rattus norvegicus</name>
    <name type="common">Rat</name>
    <dbReference type="NCBI Taxonomy" id="10116"/>
    <lineage>
        <taxon>Eukaryota</taxon>
        <taxon>Metazoa</taxon>
        <taxon>Chordata</taxon>
        <taxon>Craniata</taxon>
        <taxon>Vertebrata</taxon>
        <taxon>Euteleostomi</taxon>
        <taxon>Mammalia</taxon>
        <taxon>Eutheria</taxon>
        <taxon>Euarchontoglires</taxon>
        <taxon>Glires</taxon>
        <taxon>Rodentia</taxon>
        <taxon>Myomorpha</taxon>
        <taxon>Muroidea</taxon>
        <taxon>Muridae</taxon>
        <taxon>Murinae</taxon>
        <taxon>Rattus</taxon>
    </lineage>
</organism>
<dbReference type="Ensembl" id="ENSRNOT00000114053.2">
    <property type="protein sequence ID" value="ENSRNOP00000091995.1"/>
    <property type="gene ID" value="ENSRNOG00000069471.2"/>
</dbReference>
<dbReference type="PROSITE" id="PS51269">
    <property type="entry name" value="COMM"/>
    <property type="match status" value="1"/>
</dbReference>
<evidence type="ECO:0000256" key="1">
    <source>
        <dbReference type="ARBA" id="ARBA00022786"/>
    </source>
</evidence>
<evidence type="ECO:0000256" key="3">
    <source>
        <dbReference type="ARBA" id="ARBA00023163"/>
    </source>
</evidence>
<evidence type="ECO:0000259" key="4">
    <source>
        <dbReference type="PROSITE" id="PS51269"/>
    </source>
</evidence>
<feature type="domain" description="COMM" evidence="4">
    <location>
        <begin position="1"/>
        <end position="78"/>
    </location>
</feature>
<protein>
    <recommendedName>
        <fullName evidence="4">COMM domain-containing protein</fullName>
    </recommendedName>
</protein>
<gene>
    <name evidence="7" type="primary">ENSRNOG00000069471</name>
</gene>
<dbReference type="Proteomes" id="UP000002494">
    <property type="component" value="Chromosome 2"/>
</dbReference>
<keyword evidence="3" id="KW-0804">Transcription</keyword>
<keyword evidence="2" id="KW-0805">Transcription regulation</keyword>
<accession>A0A8I6AD65</accession>
<sequence length="133" mass="15041">MLDAKSEVTSQVSGSLNMGIAKSSGSSRSFRCPYVVVTLKTADHSGQVKSRSLERAVPQFRRFYGQFKEISALISPVYCVKTDYWLVNCYHNSNNSPFSEGEWHKHQRILLNENAVPFLHFKNNLGVGDLAQW</sequence>
<dbReference type="AlphaFoldDB" id="A0A8I6AD65"/>
<dbReference type="AGR" id="RGD:150343356"/>
<evidence type="ECO:0000256" key="2">
    <source>
        <dbReference type="ARBA" id="ARBA00023015"/>
    </source>
</evidence>
<dbReference type="RGD" id="150343356">
    <property type="gene designation" value="ENSRNOG00000069471"/>
</dbReference>
<evidence type="ECO:0000313" key="5">
    <source>
        <dbReference type="Ensembl" id="ENSRNOP00000091995.1"/>
    </source>
</evidence>